<keyword evidence="2" id="KW-1185">Reference proteome</keyword>
<dbReference type="Proteomes" id="UP000320876">
    <property type="component" value="Unassembled WGS sequence"/>
</dbReference>
<evidence type="ECO:0000313" key="2">
    <source>
        <dbReference type="Proteomes" id="UP000320876"/>
    </source>
</evidence>
<dbReference type="RefSeq" id="WP_141998038.1">
    <property type="nucleotide sequence ID" value="NZ_VFML01000001.1"/>
</dbReference>
<accession>A0A542DI78</accession>
<dbReference type="AlphaFoldDB" id="A0A542DI78"/>
<dbReference type="OrthoDB" id="3625987at2"/>
<evidence type="ECO:0008006" key="3">
    <source>
        <dbReference type="Google" id="ProtNLM"/>
    </source>
</evidence>
<name>A0A542DI78_AMYCI</name>
<dbReference type="SUPFAM" id="SSF51182">
    <property type="entry name" value="RmlC-like cupins"/>
    <property type="match status" value="1"/>
</dbReference>
<protein>
    <recommendedName>
        <fullName evidence="3">Quercetin dioxygenase-like cupin family protein</fullName>
    </recommendedName>
</protein>
<dbReference type="Gene3D" id="2.60.120.10">
    <property type="entry name" value="Jelly Rolls"/>
    <property type="match status" value="1"/>
</dbReference>
<dbReference type="EMBL" id="VFML01000001">
    <property type="protein sequence ID" value="TQJ02783.1"/>
    <property type="molecule type" value="Genomic_DNA"/>
</dbReference>
<evidence type="ECO:0000313" key="1">
    <source>
        <dbReference type="EMBL" id="TQJ02783.1"/>
    </source>
</evidence>
<proteinExistence type="predicted"/>
<organism evidence="1 2">
    <name type="scientific">Amycolatopsis cihanbeyliensis</name>
    <dbReference type="NCBI Taxonomy" id="1128664"/>
    <lineage>
        <taxon>Bacteria</taxon>
        <taxon>Bacillati</taxon>
        <taxon>Actinomycetota</taxon>
        <taxon>Actinomycetes</taxon>
        <taxon>Pseudonocardiales</taxon>
        <taxon>Pseudonocardiaceae</taxon>
        <taxon>Amycolatopsis</taxon>
    </lineage>
</organism>
<gene>
    <name evidence="1" type="ORF">FB471_2528</name>
</gene>
<dbReference type="InterPro" id="IPR011051">
    <property type="entry name" value="RmlC_Cupin_sf"/>
</dbReference>
<sequence>MIVTTVADPTRTQTGTETRCLARRGMLYSECEAFDQLRLEPGSELGLRGREGTESAWFVLGGGGIAHGASVRELCRGDLVLAPAGALVTLEAGGSGLELLWLAVLPEAVTRALPARKPAVS</sequence>
<dbReference type="InterPro" id="IPR014710">
    <property type="entry name" value="RmlC-like_jellyroll"/>
</dbReference>
<reference evidence="1 2" key="1">
    <citation type="submission" date="2019-06" db="EMBL/GenBank/DDBJ databases">
        <title>Sequencing the genomes of 1000 actinobacteria strains.</title>
        <authorList>
            <person name="Klenk H.-P."/>
        </authorList>
    </citation>
    <scope>NUCLEOTIDE SEQUENCE [LARGE SCALE GENOMIC DNA]</scope>
    <source>
        <strain evidence="1 2">DSM 45679</strain>
    </source>
</reference>
<comment type="caution">
    <text evidence="1">The sequence shown here is derived from an EMBL/GenBank/DDBJ whole genome shotgun (WGS) entry which is preliminary data.</text>
</comment>